<evidence type="ECO:0000313" key="3">
    <source>
        <dbReference type="Proteomes" id="UP000583454"/>
    </source>
</evidence>
<feature type="transmembrane region" description="Helical" evidence="1">
    <location>
        <begin position="17"/>
        <end position="40"/>
    </location>
</feature>
<dbReference type="RefSeq" id="WP_183570262.1">
    <property type="nucleotide sequence ID" value="NZ_JACHOP010000011.1"/>
</dbReference>
<reference evidence="2 3" key="1">
    <citation type="submission" date="2020-08" db="EMBL/GenBank/DDBJ databases">
        <title>Genomic Encyclopedia of Type Strains, Phase IV (KMG-IV): sequencing the most valuable type-strain genomes for metagenomic binning, comparative biology and taxonomic classification.</title>
        <authorList>
            <person name="Goeker M."/>
        </authorList>
    </citation>
    <scope>NUCLEOTIDE SEQUENCE [LARGE SCALE GENOMIC DNA]</scope>
    <source>
        <strain evidence="2 3">DSM 2163</strain>
    </source>
</reference>
<evidence type="ECO:0000313" key="2">
    <source>
        <dbReference type="EMBL" id="MBB5758115.1"/>
    </source>
</evidence>
<organism evidence="2 3">
    <name type="scientific">Methylorubrum rhodinum</name>
    <dbReference type="NCBI Taxonomy" id="29428"/>
    <lineage>
        <taxon>Bacteria</taxon>
        <taxon>Pseudomonadati</taxon>
        <taxon>Pseudomonadota</taxon>
        <taxon>Alphaproteobacteria</taxon>
        <taxon>Hyphomicrobiales</taxon>
        <taxon>Methylobacteriaceae</taxon>
        <taxon>Methylorubrum</taxon>
    </lineage>
</organism>
<proteinExistence type="predicted"/>
<name>A0A840ZM08_9HYPH</name>
<dbReference type="AlphaFoldDB" id="A0A840ZM08"/>
<comment type="caution">
    <text evidence="2">The sequence shown here is derived from an EMBL/GenBank/DDBJ whole genome shotgun (WGS) entry which is preliminary data.</text>
</comment>
<keyword evidence="3" id="KW-1185">Reference proteome</keyword>
<keyword evidence="1" id="KW-0472">Membrane</keyword>
<gene>
    <name evidence="2" type="ORF">HNR00_002833</name>
</gene>
<keyword evidence="1" id="KW-1133">Transmembrane helix</keyword>
<dbReference type="Proteomes" id="UP000583454">
    <property type="component" value="Unassembled WGS sequence"/>
</dbReference>
<sequence length="45" mass="5238">MYHVHDHLSRCRRDRNILFATLGVGFYGALALTVLCHSAWLSLWH</sequence>
<keyword evidence="1" id="KW-0812">Transmembrane</keyword>
<evidence type="ECO:0000256" key="1">
    <source>
        <dbReference type="SAM" id="Phobius"/>
    </source>
</evidence>
<protein>
    <submittedName>
        <fullName evidence="2">Uncharacterized protein</fullName>
    </submittedName>
</protein>
<dbReference type="EMBL" id="JACHOP010000011">
    <property type="protein sequence ID" value="MBB5758115.1"/>
    <property type="molecule type" value="Genomic_DNA"/>
</dbReference>
<accession>A0A840ZM08</accession>